<dbReference type="AlphaFoldDB" id="A0A8J8P2H9"/>
<protein>
    <submittedName>
        <fullName evidence="1">Uncharacterized protein</fullName>
    </submittedName>
</protein>
<sequence>MCYLMPLIQSIKSVRIIRQEALVSRFHQMNQVKQSVYKYIQGKKRKDLGQIPLKSLAITRFMRRIFIQSQIGSIHILGPQIINFKQSSNRYFTNSIERFLLLTRQESWNLILAIFYLLVSKPSIWQQYLY</sequence>
<reference evidence="1" key="1">
    <citation type="submission" date="2019-06" db="EMBL/GenBank/DDBJ databases">
        <authorList>
            <person name="Zheng W."/>
        </authorList>
    </citation>
    <scope>NUCLEOTIDE SEQUENCE</scope>
    <source>
        <strain evidence="1">QDHG01</strain>
    </source>
</reference>
<proteinExistence type="predicted"/>
<evidence type="ECO:0000313" key="2">
    <source>
        <dbReference type="Proteomes" id="UP000785679"/>
    </source>
</evidence>
<dbReference type="EMBL" id="RRYP01001316">
    <property type="protein sequence ID" value="TNV86093.1"/>
    <property type="molecule type" value="Genomic_DNA"/>
</dbReference>
<keyword evidence="2" id="KW-1185">Reference proteome</keyword>
<evidence type="ECO:0000313" key="1">
    <source>
        <dbReference type="EMBL" id="TNV86093.1"/>
    </source>
</evidence>
<name>A0A8J8P2H9_HALGN</name>
<comment type="caution">
    <text evidence="1">The sequence shown here is derived from an EMBL/GenBank/DDBJ whole genome shotgun (WGS) entry which is preliminary data.</text>
</comment>
<accession>A0A8J8P2H9</accession>
<gene>
    <name evidence="1" type="ORF">FGO68_gene12955</name>
</gene>
<dbReference type="Proteomes" id="UP000785679">
    <property type="component" value="Unassembled WGS sequence"/>
</dbReference>
<organism evidence="1 2">
    <name type="scientific">Halteria grandinella</name>
    <dbReference type="NCBI Taxonomy" id="5974"/>
    <lineage>
        <taxon>Eukaryota</taxon>
        <taxon>Sar</taxon>
        <taxon>Alveolata</taxon>
        <taxon>Ciliophora</taxon>
        <taxon>Intramacronucleata</taxon>
        <taxon>Spirotrichea</taxon>
        <taxon>Stichotrichia</taxon>
        <taxon>Sporadotrichida</taxon>
        <taxon>Halteriidae</taxon>
        <taxon>Halteria</taxon>
    </lineage>
</organism>